<sequence length="76" mass="8074">MSAVHNEQTKLLATALNNVAVAFAVIGFVTPITAMSFGIANAPVLRPATAFFATIWLCAAIGLHLIGRRVLRSIRP</sequence>
<dbReference type="EMBL" id="BSPL01000023">
    <property type="protein sequence ID" value="GLS72598.1"/>
    <property type="molecule type" value="Genomic_DNA"/>
</dbReference>
<name>A0AA37WVS8_9HYPH</name>
<accession>A0AA37WVS8</accession>
<reference evidence="3" key="1">
    <citation type="journal article" date="2019" name="Int. J. Syst. Evol. Microbiol.">
        <title>The Global Catalogue of Microorganisms (GCM) 10K type strain sequencing project: providing services to taxonomists for standard genome sequencing and annotation.</title>
        <authorList>
            <consortium name="The Broad Institute Genomics Platform"/>
            <consortium name="The Broad Institute Genome Sequencing Center for Infectious Disease"/>
            <person name="Wu L."/>
            <person name="Ma J."/>
        </authorList>
    </citation>
    <scope>NUCLEOTIDE SEQUENCE [LARGE SCALE GENOMIC DNA]</scope>
    <source>
        <strain evidence="3">NBRC 103632</strain>
    </source>
</reference>
<keyword evidence="1" id="KW-0472">Membrane</keyword>
<feature type="transmembrane region" description="Helical" evidence="1">
    <location>
        <begin position="44"/>
        <end position="66"/>
    </location>
</feature>
<keyword evidence="3" id="KW-1185">Reference proteome</keyword>
<proteinExistence type="predicted"/>
<dbReference type="Proteomes" id="UP001157440">
    <property type="component" value="Unassembled WGS sequence"/>
</dbReference>
<organism evidence="2 3">
    <name type="scientific">Methylobacterium tardum</name>
    <dbReference type="NCBI Taxonomy" id="374432"/>
    <lineage>
        <taxon>Bacteria</taxon>
        <taxon>Pseudomonadati</taxon>
        <taxon>Pseudomonadota</taxon>
        <taxon>Alphaproteobacteria</taxon>
        <taxon>Hyphomicrobiales</taxon>
        <taxon>Methylobacteriaceae</taxon>
        <taxon>Methylobacterium</taxon>
    </lineage>
</organism>
<dbReference type="RefSeq" id="WP_238195211.1">
    <property type="nucleotide sequence ID" value="NZ_BPQZ01000004.1"/>
</dbReference>
<keyword evidence="1" id="KW-1133">Transmembrane helix</keyword>
<gene>
    <name evidence="2" type="ORF">GCM10007890_46130</name>
</gene>
<comment type="caution">
    <text evidence="2">The sequence shown here is derived from an EMBL/GenBank/DDBJ whole genome shotgun (WGS) entry which is preliminary data.</text>
</comment>
<protein>
    <submittedName>
        <fullName evidence="2">Uncharacterized protein</fullName>
    </submittedName>
</protein>
<keyword evidence="1" id="KW-0812">Transmembrane</keyword>
<evidence type="ECO:0000313" key="2">
    <source>
        <dbReference type="EMBL" id="GLS72598.1"/>
    </source>
</evidence>
<dbReference type="AlphaFoldDB" id="A0AA37WVS8"/>
<evidence type="ECO:0000313" key="3">
    <source>
        <dbReference type="Proteomes" id="UP001157440"/>
    </source>
</evidence>
<feature type="transmembrane region" description="Helical" evidence="1">
    <location>
        <begin position="12"/>
        <end position="32"/>
    </location>
</feature>
<evidence type="ECO:0000256" key="1">
    <source>
        <dbReference type="SAM" id="Phobius"/>
    </source>
</evidence>